<dbReference type="InterPro" id="IPR013096">
    <property type="entry name" value="Cupin_2"/>
</dbReference>
<dbReference type="InterPro" id="IPR047142">
    <property type="entry name" value="OryJ/VirC-like"/>
</dbReference>
<dbReference type="Gene3D" id="2.60.120.10">
    <property type="entry name" value="Jelly Rolls"/>
    <property type="match status" value="1"/>
</dbReference>
<evidence type="ECO:0000313" key="4">
    <source>
        <dbReference type="Proteomes" id="UP000039046"/>
    </source>
</evidence>
<dbReference type="InterPro" id="IPR014710">
    <property type="entry name" value="RmlC-like_jellyroll"/>
</dbReference>
<dbReference type="Pfam" id="PF07883">
    <property type="entry name" value="Cupin_2"/>
    <property type="match status" value="1"/>
</dbReference>
<dbReference type="SUPFAM" id="SSF51182">
    <property type="entry name" value="RmlC-like cupins"/>
    <property type="match status" value="1"/>
</dbReference>
<dbReference type="OrthoDB" id="5840532at2759"/>
<dbReference type="STRING" id="1531966.A0A0A1TK44"/>
<protein>
    <recommendedName>
        <fullName evidence="2">Cupin type-2 domain-containing protein</fullName>
    </recommendedName>
</protein>
<evidence type="ECO:0000259" key="2">
    <source>
        <dbReference type="Pfam" id="PF07883"/>
    </source>
</evidence>
<dbReference type="EMBL" id="CDHN01000003">
    <property type="protein sequence ID" value="CEJ90988.1"/>
    <property type="molecule type" value="Genomic_DNA"/>
</dbReference>
<evidence type="ECO:0000256" key="1">
    <source>
        <dbReference type="SAM" id="MobiDB-lite"/>
    </source>
</evidence>
<accession>A0A0A1TK44</accession>
<dbReference type="HOGENOM" id="CLU_096188_2_2_1"/>
<dbReference type="AlphaFoldDB" id="A0A0A1TK44"/>
<keyword evidence="4" id="KW-1185">Reference proteome</keyword>
<gene>
    <name evidence="3" type="ORF">VHEMI06736</name>
</gene>
<evidence type="ECO:0000313" key="3">
    <source>
        <dbReference type="EMBL" id="CEJ90988.1"/>
    </source>
</evidence>
<feature type="domain" description="Cupin type-2" evidence="2">
    <location>
        <begin position="83"/>
        <end position="149"/>
    </location>
</feature>
<dbReference type="PANTHER" id="PTHR36156">
    <property type="entry name" value="SLR2101 PROTEIN"/>
    <property type="match status" value="1"/>
</dbReference>
<dbReference type="Proteomes" id="UP000039046">
    <property type="component" value="Unassembled WGS sequence"/>
</dbReference>
<dbReference type="PANTHER" id="PTHR36156:SF2">
    <property type="entry name" value="CUPIN TYPE-2 DOMAIN-CONTAINING PROTEIN"/>
    <property type="match status" value="1"/>
</dbReference>
<sequence length="174" mass="19052">MDHPTPNALPNPLLVRTTHDKDGKSVFVPDQTLTPFRPFGPQASGFTIFDARASVPVNNMDVIPSFAEQLPRCPPNGAMFAISDIAPGTNAPCHRTESIDYACVLSGEIVLRLDSGEERTLRAGEFLVQQGTNHSWINNTEKPCRMVFVMMSAEKIVIIDGTVLEETVFKGVPK</sequence>
<proteinExistence type="predicted"/>
<name>A0A0A1TK44_9HYPO</name>
<feature type="region of interest" description="Disordered" evidence="1">
    <location>
        <begin position="1"/>
        <end position="23"/>
    </location>
</feature>
<reference evidence="3 4" key="1">
    <citation type="journal article" date="2015" name="Genome Announc.">
        <title>Draft Genome Sequence and Gene Annotation of the Entomopathogenic Fungus Verticillium hemipterigenum.</title>
        <authorList>
            <person name="Horn F."/>
            <person name="Habel A."/>
            <person name="Scharf D.H."/>
            <person name="Dworschak J."/>
            <person name="Brakhage A.A."/>
            <person name="Guthke R."/>
            <person name="Hertweck C."/>
            <person name="Linde J."/>
        </authorList>
    </citation>
    <scope>NUCLEOTIDE SEQUENCE [LARGE SCALE GENOMIC DNA]</scope>
</reference>
<organism evidence="3 4">
    <name type="scientific">[Torrubiella] hemipterigena</name>
    <dbReference type="NCBI Taxonomy" id="1531966"/>
    <lineage>
        <taxon>Eukaryota</taxon>
        <taxon>Fungi</taxon>
        <taxon>Dikarya</taxon>
        <taxon>Ascomycota</taxon>
        <taxon>Pezizomycotina</taxon>
        <taxon>Sordariomycetes</taxon>
        <taxon>Hypocreomycetidae</taxon>
        <taxon>Hypocreales</taxon>
        <taxon>Clavicipitaceae</taxon>
        <taxon>Clavicipitaceae incertae sedis</taxon>
        <taxon>'Torrubiella' clade</taxon>
    </lineage>
</organism>
<dbReference type="InterPro" id="IPR011051">
    <property type="entry name" value="RmlC_Cupin_sf"/>
</dbReference>
<dbReference type="CDD" id="cd02231">
    <property type="entry name" value="cupin_BLL6423-like"/>
    <property type="match status" value="1"/>
</dbReference>